<dbReference type="NCBIfam" id="TIGR01726">
    <property type="entry name" value="HEQRo_perm_3TM"/>
    <property type="match status" value="1"/>
</dbReference>
<evidence type="ECO:0000256" key="3">
    <source>
        <dbReference type="ARBA" id="ARBA00022475"/>
    </source>
</evidence>
<organism evidence="11 12">
    <name type="scientific">Streptomyces luteosporeus</name>
    <dbReference type="NCBI Taxonomy" id="173856"/>
    <lineage>
        <taxon>Bacteria</taxon>
        <taxon>Bacillati</taxon>
        <taxon>Actinomycetota</taxon>
        <taxon>Actinomycetes</taxon>
        <taxon>Kitasatosporales</taxon>
        <taxon>Streptomycetaceae</taxon>
        <taxon>Streptomyces</taxon>
    </lineage>
</organism>
<evidence type="ECO:0000256" key="7">
    <source>
        <dbReference type="ARBA" id="ARBA00023136"/>
    </source>
</evidence>
<feature type="transmembrane region" description="Helical" evidence="8">
    <location>
        <begin position="483"/>
        <end position="504"/>
    </location>
</feature>
<reference evidence="11 12" key="1">
    <citation type="journal article" date="2019" name="Int. J. Syst. Evol. Microbiol.">
        <title>The Global Catalogue of Microorganisms (GCM) 10K type strain sequencing project: providing services to taxonomists for standard genome sequencing and annotation.</title>
        <authorList>
            <consortium name="The Broad Institute Genomics Platform"/>
            <consortium name="The Broad Institute Genome Sequencing Center for Infectious Disease"/>
            <person name="Wu L."/>
            <person name="Ma J."/>
        </authorList>
    </citation>
    <scope>NUCLEOTIDE SEQUENCE [LARGE SCALE GENOMIC DNA]</scope>
    <source>
        <strain evidence="11 12">JCM 4542</strain>
    </source>
</reference>
<dbReference type="InterPro" id="IPR043429">
    <property type="entry name" value="ArtM/GltK/GlnP/TcyL/YhdX-like"/>
</dbReference>
<feature type="compositionally biased region" description="Low complexity" evidence="9">
    <location>
        <begin position="172"/>
        <end position="181"/>
    </location>
</feature>
<comment type="subcellular location">
    <subcellularLocation>
        <location evidence="1 8">Cell membrane</location>
        <topology evidence="1 8">Multi-pass membrane protein</topology>
    </subcellularLocation>
</comment>
<dbReference type="CDD" id="cd06261">
    <property type="entry name" value="TM_PBP2"/>
    <property type="match status" value="1"/>
</dbReference>
<feature type="transmembrane region" description="Helical" evidence="8">
    <location>
        <begin position="259"/>
        <end position="283"/>
    </location>
</feature>
<dbReference type="PROSITE" id="PS50928">
    <property type="entry name" value="ABC_TM1"/>
    <property type="match status" value="1"/>
</dbReference>
<dbReference type="PANTHER" id="PTHR30614:SF0">
    <property type="entry name" value="L-CYSTINE TRANSPORT SYSTEM PERMEASE PROTEIN TCYL"/>
    <property type="match status" value="1"/>
</dbReference>
<dbReference type="Pfam" id="PF00528">
    <property type="entry name" value="BPD_transp_1"/>
    <property type="match status" value="1"/>
</dbReference>
<feature type="region of interest" description="Disordered" evidence="9">
    <location>
        <begin position="213"/>
        <end position="244"/>
    </location>
</feature>
<accession>A0ABN3TZB4</accession>
<keyword evidence="12" id="KW-1185">Reference proteome</keyword>
<feature type="compositionally biased region" description="Basic and acidic residues" evidence="9">
    <location>
        <begin position="182"/>
        <end position="193"/>
    </location>
</feature>
<gene>
    <name evidence="11" type="ORF">GCM10010315_44970</name>
</gene>
<evidence type="ECO:0000259" key="10">
    <source>
        <dbReference type="PROSITE" id="PS50928"/>
    </source>
</evidence>
<feature type="compositionally biased region" description="Basic and acidic residues" evidence="9">
    <location>
        <begin position="25"/>
        <end position="40"/>
    </location>
</feature>
<feature type="compositionally biased region" description="Gly residues" evidence="9">
    <location>
        <begin position="216"/>
        <end position="229"/>
    </location>
</feature>
<dbReference type="PANTHER" id="PTHR30614">
    <property type="entry name" value="MEMBRANE COMPONENT OF AMINO ACID ABC TRANSPORTER"/>
    <property type="match status" value="1"/>
</dbReference>
<keyword evidence="5" id="KW-0029">Amino-acid transport</keyword>
<keyword evidence="2 8" id="KW-0813">Transport</keyword>
<protein>
    <recommendedName>
        <fullName evidence="10">ABC transmembrane type-1 domain-containing protein</fullName>
    </recommendedName>
</protein>
<feature type="compositionally biased region" description="Low complexity" evidence="9">
    <location>
        <begin position="12"/>
        <end position="24"/>
    </location>
</feature>
<feature type="compositionally biased region" description="Low complexity" evidence="9">
    <location>
        <begin position="71"/>
        <end position="112"/>
    </location>
</feature>
<dbReference type="EMBL" id="BAAASL010000018">
    <property type="protein sequence ID" value="GAA2721644.1"/>
    <property type="molecule type" value="Genomic_DNA"/>
</dbReference>
<feature type="compositionally biased region" description="Low complexity" evidence="9">
    <location>
        <begin position="121"/>
        <end position="164"/>
    </location>
</feature>
<feature type="transmembrane region" description="Helical" evidence="8">
    <location>
        <begin position="303"/>
        <end position="325"/>
    </location>
</feature>
<evidence type="ECO:0000256" key="8">
    <source>
        <dbReference type="RuleBase" id="RU363032"/>
    </source>
</evidence>
<evidence type="ECO:0000313" key="12">
    <source>
        <dbReference type="Proteomes" id="UP001500886"/>
    </source>
</evidence>
<dbReference type="InterPro" id="IPR010065">
    <property type="entry name" value="AA_ABC_transptr_permease_3TM"/>
</dbReference>
<name>A0ABN3TZB4_9ACTN</name>
<dbReference type="InterPro" id="IPR035906">
    <property type="entry name" value="MetI-like_sf"/>
</dbReference>
<feature type="compositionally biased region" description="Low complexity" evidence="9">
    <location>
        <begin position="41"/>
        <end position="51"/>
    </location>
</feature>
<feature type="region of interest" description="Disordered" evidence="9">
    <location>
        <begin position="1"/>
        <end position="193"/>
    </location>
</feature>
<evidence type="ECO:0000313" key="11">
    <source>
        <dbReference type="EMBL" id="GAA2721644.1"/>
    </source>
</evidence>
<dbReference type="Gene3D" id="1.10.3720.10">
    <property type="entry name" value="MetI-like"/>
    <property type="match status" value="1"/>
</dbReference>
<keyword evidence="6 8" id="KW-1133">Transmembrane helix</keyword>
<proteinExistence type="inferred from homology"/>
<evidence type="ECO:0000256" key="6">
    <source>
        <dbReference type="ARBA" id="ARBA00022989"/>
    </source>
</evidence>
<sequence length="541" mass="54085">MTSSPSPEEPQPAEAVAGEAAAGEAGKDAAEAADAADTKPAEPAGKAPAGEAGKDADGSAADTAKADEPAGDSADTAAAAEGAEAAEAGKAAEAADAATGEAGEATGTADAGEAGKDAAEAADAGDSTGTTAAAEGAEAAKADGSAEAAKAAEAAEADASGAAKESADAADEQAAASAADGKAADKAADSADDTKAKSADAGKAAKAKAGTAKAAAGGGGGGGGKGDGPGAAKAPSAASGGGGEPQAIKAIPVRHYGRWVSAVVVLGLLGLLVNAFATANVNYSAIPDYLFDSSVLSGLGKTVLISLLAMLLGLVLGIVLAVMRLSKNPVTSSVSWLYIWFFRGTPVYVQLLLWFNLALIFPYINLGPIYRDEMSDFMTPFMAALLGLGLNEAAYMSEIVRAGIQSVDEGQTEAAHALGMSQGRTLRRIVLPQAMRVIVPPTGNEFINMLKTSSLAASAAQYLELLRSTSDIGQTTGATVEMLFLAATWYLILTSVFSVGQFYLERRYARGSLRTLPLTPWQKVKKNLASFSNRTTGGVSA</sequence>
<dbReference type="SUPFAM" id="SSF161098">
    <property type="entry name" value="MetI-like"/>
    <property type="match status" value="1"/>
</dbReference>
<evidence type="ECO:0000256" key="9">
    <source>
        <dbReference type="SAM" id="MobiDB-lite"/>
    </source>
</evidence>
<dbReference type="InterPro" id="IPR000515">
    <property type="entry name" value="MetI-like"/>
</dbReference>
<evidence type="ECO:0000256" key="4">
    <source>
        <dbReference type="ARBA" id="ARBA00022692"/>
    </source>
</evidence>
<keyword evidence="4 8" id="KW-0812">Transmembrane</keyword>
<evidence type="ECO:0000256" key="2">
    <source>
        <dbReference type="ARBA" id="ARBA00022448"/>
    </source>
</evidence>
<keyword evidence="7 8" id="KW-0472">Membrane</keyword>
<comment type="similarity">
    <text evidence="8">Belongs to the binding-protein-dependent transport system permease family.</text>
</comment>
<evidence type="ECO:0000256" key="1">
    <source>
        <dbReference type="ARBA" id="ARBA00004651"/>
    </source>
</evidence>
<keyword evidence="3" id="KW-1003">Cell membrane</keyword>
<feature type="domain" description="ABC transmembrane type-1" evidence="10">
    <location>
        <begin position="299"/>
        <end position="501"/>
    </location>
</feature>
<comment type="caution">
    <text evidence="11">The sequence shown here is derived from an EMBL/GenBank/DDBJ whole genome shotgun (WGS) entry which is preliminary data.</text>
</comment>
<feature type="transmembrane region" description="Helical" evidence="8">
    <location>
        <begin position="337"/>
        <end position="364"/>
    </location>
</feature>
<dbReference type="Proteomes" id="UP001500886">
    <property type="component" value="Unassembled WGS sequence"/>
</dbReference>
<evidence type="ECO:0000256" key="5">
    <source>
        <dbReference type="ARBA" id="ARBA00022970"/>
    </source>
</evidence>